<dbReference type="InterPro" id="IPR036249">
    <property type="entry name" value="Thioredoxin-like_sf"/>
</dbReference>
<dbReference type="PRINTS" id="PR01011">
    <property type="entry name" value="GLUTPROXDASE"/>
</dbReference>
<dbReference type="InterPro" id="IPR029760">
    <property type="entry name" value="GPX_CS"/>
</dbReference>
<dbReference type="FunFam" id="3.40.30.10:FF:000010">
    <property type="entry name" value="Glutathione peroxidase"/>
    <property type="match status" value="1"/>
</dbReference>
<dbReference type="CDD" id="cd00340">
    <property type="entry name" value="GSH_Peroxidase"/>
    <property type="match status" value="1"/>
</dbReference>
<comment type="caution">
    <text evidence="6">The sequence shown here is derived from an EMBL/GenBank/DDBJ whole genome shotgun (WGS) entry which is preliminary data.</text>
</comment>
<dbReference type="InterPro" id="IPR000889">
    <property type="entry name" value="Glutathione_peroxidase"/>
</dbReference>
<evidence type="ECO:0000313" key="6">
    <source>
        <dbReference type="EMBL" id="OPA74605.1"/>
    </source>
</evidence>
<protein>
    <recommendedName>
        <fullName evidence="5">Glutathione peroxidase</fullName>
    </recommendedName>
</protein>
<dbReference type="AlphaFoldDB" id="A0A1T2X465"/>
<dbReference type="GO" id="GO:0004601">
    <property type="term" value="F:peroxidase activity"/>
    <property type="evidence" value="ECO:0007669"/>
    <property type="project" value="UniProtKB-KW"/>
</dbReference>
<dbReference type="PROSITE" id="PS00460">
    <property type="entry name" value="GLUTATHIONE_PEROXID_1"/>
    <property type="match status" value="1"/>
</dbReference>
<gene>
    <name evidence="6" type="ORF">BVG16_22845</name>
</gene>
<evidence type="ECO:0000256" key="5">
    <source>
        <dbReference type="RuleBase" id="RU000499"/>
    </source>
</evidence>
<evidence type="ECO:0000256" key="2">
    <source>
        <dbReference type="ARBA" id="ARBA00022559"/>
    </source>
</evidence>
<dbReference type="PANTHER" id="PTHR11592:SF78">
    <property type="entry name" value="GLUTATHIONE PEROXIDASE"/>
    <property type="match status" value="1"/>
</dbReference>
<keyword evidence="2 5" id="KW-0575">Peroxidase</keyword>
<comment type="similarity">
    <text evidence="1 5">Belongs to the glutathione peroxidase family.</text>
</comment>
<organism evidence="6 7">
    <name type="scientific">Paenibacillus selenitireducens</name>
    <dbReference type="NCBI Taxonomy" id="1324314"/>
    <lineage>
        <taxon>Bacteria</taxon>
        <taxon>Bacillati</taxon>
        <taxon>Bacillota</taxon>
        <taxon>Bacilli</taxon>
        <taxon>Bacillales</taxon>
        <taxon>Paenibacillaceae</taxon>
        <taxon>Paenibacillus</taxon>
    </lineage>
</organism>
<keyword evidence="7" id="KW-1185">Reference proteome</keyword>
<dbReference type="Gene3D" id="3.40.30.10">
    <property type="entry name" value="Glutaredoxin"/>
    <property type="match status" value="1"/>
</dbReference>
<accession>A0A1T2X465</accession>
<dbReference type="PROSITE" id="PS51355">
    <property type="entry name" value="GLUTATHIONE_PEROXID_3"/>
    <property type="match status" value="1"/>
</dbReference>
<name>A0A1T2X465_9BACL</name>
<proteinExistence type="inferred from homology"/>
<dbReference type="EMBL" id="MSZX01000010">
    <property type="protein sequence ID" value="OPA74605.1"/>
    <property type="molecule type" value="Genomic_DNA"/>
</dbReference>
<evidence type="ECO:0000256" key="4">
    <source>
        <dbReference type="PIRSR" id="PIRSR000303-1"/>
    </source>
</evidence>
<dbReference type="PIRSF" id="PIRSF000303">
    <property type="entry name" value="Glutathion_perox"/>
    <property type="match status" value="1"/>
</dbReference>
<dbReference type="InterPro" id="IPR029759">
    <property type="entry name" value="GPX_AS"/>
</dbReference>
<evidence type="ECO:0000256" key="1">
    <source>
        <dbReference type="ARBA" id="ARBA00006926"/>
    </source>
</evidence>
<feature type="active site" evidence="4">
    <location>
        <position position="35"/>
    </location>
</feature>
<dbReference type="SUPFAM" id="SSF52833">
    <property type="entry name" value="Thioredoxin-like"/>
    <property type="match status" value="1"/>
</dbReference>
<keyword evidence="3 5" id="KW-0560">Oxidoreductase</keyword>
<dbReference type="GO" id="GO:0034599">
    <property type="term" value="P:cellular response to oxidative stress"/>
    <property type="evidence" value="ECO:0007669"/>
    <property type="project" value="TreeGrafter"/>
</dbReference>
<evidence type="ECO:0000313" key="7">
    <source>
        <dbReference type="Proteomes" id="UP000190188"/>
    </source>
</evidence>
<dbReference type="Proteomes" id="UP000190188">
    <property type="component" value="Unassembled WGS sequence"/>
</dbReference>
<evidence type="ECO:0000256" key="3">
    <source>
        <dbReference type="ARBA" id="ARBA00023002"/>
    </source>
</evidence>
<dbReference type="STRING" id="1324314.BVG16_22845"/>
<dbReference type="Pfam" id="PF00255">
    <property type="entry name" value="GSHPx"/>
    <property type="match status" value="1"/>
</dbReference>
<sequence>MSIYNIPLETIQGQAANTSDYDGKVLIVVNTASKCGFTPQYEGLEALYKKYQAQGLEILGFPSNQFGGQEPGDNTEVESFCQINYGVSFPLFAKTDVKGNDAHPLYKTLIHDAPFQGFNTEDQGGARFQGMFEQRMPEELKTDEVKWNFTKFLVNRQGQVVSRFESYATPESLTADIEKLL</sequence>
<reference evidence="6 7" key="1">
    <citation type="submission" date="2017-01" db="EMBL/GenBank/DDBJ databases">
        <title>Genome analysis of Paenibacillus selenitrireducens ES3-24.</title>
        <authorList>
            <person name="Xu D."/>
            <person name="Yao R."/>
            <person name="Zheng S."/>
        </authorList>
    </citation>
    <scope>NUCLEOTIDE SEQUENCE [LARGE SCALE GENOMIC DNA]</scope>
    <source>
        <strain evidence="6 7">ES3-24</strain>
    </source>
</reference>
<dbReference type="PANTHER" id="PTHR11592">
    <property type="entry name" value="GLUTATHIONE PEROXIDASE"/>
    <property type="match status" value="1"/>
</dbReference>
<dbReference type="RefSeq" id="WP_078501519.1">
    <property type="nucleotide sequence ID" value="NZ_MSZX01000010.1"/>
</dbReference>
<dbReference type="PROSITE" id="PS00763">
    <property type="entry name" value="GLUTATHIONE_PEROXID_2"/>
    <property type="match status" value="1"/>
</dbReference>
<dbReference type="OrthoDB" id="9789406at2"/>